<dbReference type="GO" id="GO:0016020">
    <property type="term" value="C:membrane"/>
    <property type="evidence" value="ECO:0007669"/>
    <property type="project" value="InterPro"/>
</dbReference>
<dbReference type="InterPro" id="IPR009316">
    <property type="entry name" value="COG2"/>
</dbReference>
<dbReference type="GO" id="GO:0007030">
    <property type="term" value="P:Golgi organization"/>
    <property type="evidence" value="ECO:0007669"/>
    <property type="project" value="InterPro"/>
</dbReference>
<feature type="non-terminal residue" evidence="2">
    <location>
        <position position="150"/>
    </location>
</feature>
<dbReference type="Proteomes" id="UP001174909">
    <property type="component" value="Unassembled WGS sequence"/>
</dbReference>
<sequence length="150" mass="16703">RAPDYLGSTHQTTRFFPSYVLTPIRAHPPPAPRAAGGLTQPPRVPGFSFLVNAVWPELVAMLDQKIPAIFAPGNPDNFHKNYTATMEFVSSFESLCPNQASVRKLRAHPSFNLFLAKWSLPVYFQIRFQEIAGVMENSLSLTPAQGMDMI</sequence>
<dbReference type="EMBL" id="CASHTH010002181">
    <property type="protein sequence ID" value="CAI8025798.1"/>
    <property type="molecule type" value="Genomic_DNA"/>
</dbReference>
<name>A0AA35S975_GEOBA</name>
<reference evidence="2" key="1">
    <citation type="submission" date="2023-03" db="EMBL/GenBank/DDBJ databases">
        <authorList>
            <person name="Steffen K."/>
            <person name="Cardenas P."/>
        </authorList>
    </citation>
    <scope>NUCLEOTIDE SEQUENCE</scope>
</reference>
<dbReference type="GO" id="GO:0006891">
    <property type="term" value="P:intra-Golgi vesicle-mediated transport"/>
    <property type="evidence" value="ECO:0007669"/>
    <property type="project" value="TreeGrafter"/>
</dbReference>
<dbReference type="GO" id="GO:0017119">
    <property type="term" value="C:Golgi transport complex"/>
    <property type="evidence" value="ECO:0007669"/>
    <property type="project" value="TreeGrafter"/>
</dbReference>
<evidence type="ECO:0000259" key="1">
    <source>
        <dbReference type="Pfam" id="PF12022"/>
    </source>
</evidence>
<gene>
    <name evidence="2" type="ORF">GBAR_LOCUS14878</name>
</gene>
<evidence type="ECO:0000313" key="2">
    <source>
        <dbReference type="EMBL" id="CAI8025798.1"/>
    </source>
</evidence>
<organism evidence="2 3">
    <name type="scientific">Geodia barretti</name>
    <name type="common">Barrett's horny sponge</name>
    <dbReference type="NCBI Taxonomy" id="519541"/>
    <lineage>
        <taxon>Eukaryota</taxon>
        <taxon>Metazoa</taxon>
        <taxon>Porifera</taxon>
        <taxon>Demospongiae</taxon>
        <taxon>Heteroscleromorpha</taxon>
        <taxon>Tetractinellida</taxon>
        <taxon>Astrophorina</taxon>
        <taxon>Geodiidae</taxon>
        <taxon>Geodia</taxon>
    </lineage>
</organism>
<proteinExistence type="predicted"/>
<keyword evidence="3" id="KW-1185">Reference proteome</keyword>
<dbReference type="PANTHER" id="PTHR12961:SF0">
    <property type="entry name" value="CONSERVED OLIGOMERIC GOLGI COMPLEX SUBUNIT 2"/>
    <property type="match status" value="1"/>
</dbReference>
<dbReference type="Pfam" id="PF12022">
    <property type="entry name" value="COG2_C"/>
    <property type="match status" value="1"/>
</dbReference>
<dbReference type="InterPro" id="IPR024603">
    <property type="entry name" value="COG_complex_COG2_C"/>
</dbReference>
<dbReference type="PANTHER" id="PTHR12961">
    <property type="entry name" value="CONSERVED OLIGOMERIC GOLGI COMPLEX COMPONENT 2"/>
    <property type="match status" value="1"/>
</dbReference>
<dbReference type="AlphaFoldDB" id="A0AA35S975"/>
<dbReference type="GO" id="GO:0015031">
    <property type="term" value="P:protein transport"/>
    <property type="evidence" value="ECO:0007669"/>
    <property type="project" value="InterPro"/>
</dbReference>
<comment type="caution">
    <text evidence="2">The sequence shown here is derived from an EMBL/GenBank/DDBJ whole genome shotgun (WGS) entry which is preliminary data.</text>
</comment>
<protein>
    <submittedName>
        <fullName evidence="2">Conserved oligomeric Golgi complex subunit 2</fullName>
    </submittedName>
</protein>
<feature type="domain" description="COG complex component COG2 C-terminal" evidence="1">
    <location>
        <begin position="117"/>
        <end position="142"/>
    </location>
</feature>
<accession>A0AA35S975</accession>
<evidence type="ECO:0000313" key="3">
    <source>
        <dbReference type="Proteomes" id="UP001174909"/>
    </source>
</evidence>